<organism evidence="1 2">
    <name type="scientific">Pseudobacteroides cellulosolvens ATCC 35603 = DSM 2933</name>
    <dbReference type="NCBI Taxonomy" id="398512"/>
    <lineage>
        <taxon>Bacteria</taxon>
        <taxon>Bacillati</taxon>
        <taxon>Bacillota</taxon>
        <taxon>Clostridia</taxon>
        <taxon>Eubacteriales</taxon>
        <taxon>Oscillospiraceae</taxon>
        <taxon>Pseudobacteroides</taxon>
    </lineage>
</organism>
<dbReference type="Proteomes" id="UP000036923">
    <property type="component" value="Unassembled WGS sequence"/>
</dbReference>
<dbReference type="EMBL" id="LGTC01000001">
    <property type="protein sequence ID" value="KNY29341.1"/>
    <property type="molecule type" value="Genomic_DNA"/>
</dbReference>
<dbReference type="AlphaFoldDB" id="A0A0L6JU14"/>
<dbReference type="OrthoDB" id="9814037at2"/>
<dbReference type="RefSeq" id="WP_154673410.1">
    <property type="nucleotide sequence ID" value="NZ_JQKC01000001.1"/>
</dbReference>
<comment type="caution">
    <text evidence="1">The sequence shown here is derived from an EMBL/GenBank/DDBJ whole genome shotgun (WGS) entry which is preliminary data.</text>
</comment>
<name>A0A0L6JU14_9FIRM</name>
<accession>A0A0L6JU14</accession>
<reference evidence="2" key="1">
    <citation type="submission" date="2015-07" db="EMBL/GenBank/DDBJ databases">
        <title>Near-Complete Genome Sequence of the Cellulolytic Bacterium Bacteroides (Pseudobacteroides) cellulosolvens ATCC 35603.</title>
        <authorList>
            <person name="Dassa B."/>
            <person name="Utturkar S.M."/>
            <person name="Klingeman D.M."/>
            <person name="Hurt R.A."/>
            <person name="Keller M."/>
            <person name="Xu J."/>
            <person name="Reddy Y.H.K."/>
            <person name="Borovok I."/>
            <person name="Grinberg I.R."/>
            <person name="Lamed R."/>
            <person name="Zhivin O."/>
            <person name="Bayer E.A."/>
            <person name="Brown S.D."/>
        </authorList>
    </citation>
    <scope>NUCLEOTIDE SEQUENCE [LARGE SCALE GENOMIC DNA]</scope>
    <source>
        <strain evidence="2">DSM 2933</strain>
    </source>
</reference>
<evidence type="ECO:0000313" key="1">
    <source>
        <dbReference type="EMBL" id="KNY29341.1"/>
    </source>
</evidence>
<gene>
    <name evidence="1" type="ORF">Bccel_4615</name>
</gene>
<sequence>MIVMLREICSYKLEGEHTIDENLSEYMTEYDYKKAVLCPDCGIILIK</sequence>
<evidence type="ECO:0000313" key="2">
    <source>
        <dbReference type="Proteomes" id="UP000036923"/>
    </source>
</evidence>
<proteinExistence type="predicted"/>
<protein>
    <submittedName>
        <fullName evidence="1">Uncharacterized protein</fullName>
    </submittedName>
</protein>
<keyword evidence="2" id="KW-1185">Reference proteome</keyword>